<dbReference type="InterPro" id="IPR021283">
    <property type="entry name" value="Phage_Wedge1"/>
</dbReference>
<accession>A0A5Q2W8U6</accession>
<evidence type="ECO:0000313" key="1">
    <source>
        <dbReference type="EMBL" id="QGH75031.1"/>
    </source>
</evidence>
<name>A0A5Q2W8U6_9CAUD</name>
<reference evidence="1" key="1">
    <citation type="submission" date="2019-08" db="EMBL/GenBank/DDBJ databases">
        <authorList>
            <person name="Pogozhova M.P."/>
            <person name="Pisanov R.V."/>
            <person name="Gaevskaya N.E."/>
            <person name="Vodopyanov A.S."/>
        </authorList>
    </citation>
    <scope>NUCLEOTIDE SEQUENCE</scope>
</reference>
<proteinExistence type="predicted"/>
<dbReference type="EMBL" id="MN379461">
    <property type="protein sequence ID" value="QGH75031.1"/>
    <property type="molecule type" value="Genomic_DNA"/>
</dbReference>
<protein>
    <submittedName>
        <fullName evidence="1">Uncharacterized protein</fullName>
    </submittedName>
</protein>
<dbReference type="Pfam" id="PF11041">
    <property type="entry name" value="Phage_Wedge1"/>
    <property type="match status" value="1"/>
</dbReference>
<organism evidence="1">
    <name type="scientific">Vibrio phage Rostov M3</name>
    <dbReference type="NCBI Taxonomy" id="2660724"/>
    <lineage>
        <taxon>Viruses</taxon>
        <taxon>Duplodnaviria</taxon>
        <taxon>Heunggongvirae</taxon>
        <taxon>Uroviricota</taxon>
        <taxon>Caudoviricetes</taxon>
    </lineage>
</organism>
<gene>
    <name evidence="1" type="ORF">RostovM3_00005</name>
</gene>
<sequence length="213" mass="23788">MTPDRIYAQYRDKPKAVKWFNITSDIAQPVVDTYETIRRMYNIDLNSGEQLNIIGRVVGESREFIANVVFDVQQCNTDGDNECGDPLVQCSATSIAADDVLSDTYFRLLIKSRIIRNNSETTIRDILDAITFIVPDIDIVRVQDNEDMSFSIEFSGLANPIVRDLLTGGRITPKPQGVRFNGFLELFGYAECGDTSAQCNTDGEYECVGFIGA</sequence>